<accession>A0A3M2USU1</accession>
<comment type="caution">
    <text evidence="1">The sequence shown here is derived from an EMBL/GenBank/DDBJ whole genome shotgun (WGS) entry which is preliminary data.</text>
</comment>
<protein>
    <submittedName>
        <fullName evidence="1">Rhs element Vgr protein</fullName>
    </submittedName>
</protein>
<dbReference type="Proteomes" id="UP000282378">
    <property type="component" value="Unassembled WGS sequence"/>
</dbReference>
<evidence type="ECO:0000313" key="2">
    <source>
        <dbReference type="Proteomes" id="UP000282378"/>
    </source>
</evidence>
<proteinExistence type="predicted"/>
<sequence length="49" mass="5526">MLKDLAAVFAPQNRRLIKLSTVARDEQELLLEKFTGTEGLSNCSVLSYR</sequence>
<name>A0A3M2USU1_PSEYM</name>
<dbReference type="EMBL" id="RBNL01004562">
    <property type="protein sequence ID" value="RML29912.1"/>
    <property type="molecule type" value="Genomic_DNA"/>
</dbReference>
<organism evidence="1 2">
    <name type="scientific">Pseudomonas syringae pv. maculicola</name>
    <dbReference type="NCBI Taxonomy" id="59511"/>
    <lineage>
        <taxon>Bacteria</taxon>
        <taxon>Pseudomonadati</taxon>
        <taxon>Pseudomonadota</taxon>
        <taxon>Gammaproteobacteria</taxon>
        <taxon>Pseudomonadales</taxon>
        <taxon>Pseudomonadaceae</taxon>
        <taxon>Pseudomonas</taxon>
    </lineage>
</organism>
<gene>
    <name evidence="1" type="ORF">APX70_06538</name>
</gene>
<evidence type="ECO:0000313" key="1">
    <source>
        <dbReference type="EMBL" id="RML29912.1"/>
    </source>
</evidence>
<reference evidence="1 2" key="1">
    <citation type="submission" date="2018-08" db="EMBL/GenBank/DDBJ databases">
        <title>Recombination of ecologically and evolutionarily significant loci maintains genetic cohesion in the Pseudomonas syringae species complex.</title>
        <authorList>
            <person name="Dillon M."/>
            <person name="Thakur S."/>
            <person name="Almeida R.N.D."/>
            <person name="Weir B.S."/>
            <person name="Guttman D.S."/>
        </authorList>
    </citation>
    <scope>NUCLEOTIDE SEQUENCE [LARGE SCALE GENOMIC DNA]</scope>
    <source>
        <strain evidence="1 2">88_10</strain>
    </source>
</reference>
<dbReference type="AlphaFoldDB" id="A0A3M2USU1"/>